<evidence type="ECO:0000313" key="7">
    <source>
        <dbReference type="Proteomes" id="UP000438476"/>
    </source>
</evidence>
<dbReference type="EMBL" id="WTYT01000003">
    <property type="protein sequence ID" value="MXO65590.1"/>
    <property type="molecule type" value="Genomic_DNA"/>
</dbReference>
<gene>
    <name evidence="6" type="ORF">GRI91_07475</name>
</gene>
<feature type="transmembrane region" description="Helical" evidence="5">
    <location>
        <begin position="23"/>
        <end position="46"/>
    </location>
</feature>
<dbReference type="InterPro" id="IPR059112">
    <property type="entry name" value="CysZ/EI24"/>
</dbReference>
<evidence type="ECO:0000313" key="6">
    <source>
        <dbReference type="EMBL" id="MXO65590.1"/>
    </source>
</evidence>
<evidence type="ECO:0000256" key="4">
    <source>
        <dbReference type="ARBA" id="ARBA00023136"/>
    </source>
</evidence>
<evidence type="ECO:0000256" key="1">
    <source>
        <dbReference type="ARBA" id="ARBA00004141"/>
    </source>
</evidence>
<feature type="transmembrane region" description="Helical" evidence="5">
    <location>
        <begin position="195"/>
        <end position="219"/>
    </location>
</feature>
<dbReference type="AlphaFoldDB" id="A0A6I4T6Q5"/>
<evidence type="ECO:0000256" key="2">
    <source>
        <dbReference type="ARBA" id="ARBA00022692"/>
    </source>
</evidence>
<protein>
    <submittedName>
        <fullName evidence="6">Uncharacterized protein</fullName>
    </submittedName>
</protein>
<keyword evidence="7" id="KW-1185">Reference proteome</keyword>
<feature type="transmembrane region" description="Helical" evidence="5">
    <location>
        <begin position="134"/>
        <end position="161"/>
    </location>
</feature>
<sequence>MASIINSLARALGQFTDPAMLRILLKSVAITLISFILLAIGGWFAFDRILALAGVSDARFSGSAEMRGLVSLLLTFAGLWLGWRLIAMAVIQFFADDVVVLVEKRHYPTAAATARNVPLAEEIRSALKSTARALLVNLLALPFVILLLVTGVGSAILLWLVNGWLIGRELPEMVWLRHRSAPGIPSPISTMQATMLGLIIAGMLIVPFVSFLAPLLGAAAATHLLHRMKGPIDEV</sequence>
<dbReference type="Pfam" id="PF07264">
    <property type="entry name" value="EI24"/>
    <property type="match status" value="1"/>
</dbReference>
<proteinExistence type="predicted"/>
<dbReference type="Proteomes" id="UP000438476">
    <property type="component" value="Unassembled WGS sequence"/>
</dbReference>
<organism evidence="6 7">
    <name type="scientific">Altericroceibacterium endophyticum</name>
    <dbReference type="NCBI Taxonomy" id="1808508"/>
    <lineage>
        <taxon>Bacteria</taxon>
        <taxon>Pseudomonadati</taxon>
        <taxon>Pseudomonadota</taxon>
        <taxon>Alphaproteobacteria</taxon>
        <taxon>Sphingomonadales</taxon>
        <taxon>Erythrobacteraceae</taxon>
        <taxon>Altericroceibacterium</taxon>
    </lineage>
</organism>
<comment type="caution">
    <text evidence="6">The sequence shown here is derived from an EMBL/GenBank/DDBJ whole genome shotgun (WGS) entry which is preliminary data.</text>
</comment>
<evidence type="ECO:0000256" key="3">
    <source>
        <dbReference type="ARBA" id="ARBA00022989"/>
    </source>
</evidence>
<keyword evidence="3 5" id="KW-1133">Transmembrane helix</keyword>
<keyword evidence="2 5" id="KW-0812">Transmembrane</keyword>
<accession>A0A6I4T6Q5</accession>
<name>A0A6I4T6Q5_9SPHN</name>
<reference evidence="6 7" key="1">
    <citation type="submission" date="2019-12" db="EMBL/GenBank/DDBJ databases">
        <title>Genomic-based taxomic classification of the family Erythrobacteraceae.</title>
        <authorList>
            <person name="Xu L."/>
        </authorList>
    </citation>
    <scope>NUCLEOTIDE SEQUENCE [LARGE SCALE GENOMIC DNA]</scope>
    <source>
        <strain evidence="6 7">LMG 29518</strain>
    </source>
</reference>
<dbReference type="RefSeq" id="WP_160736047.1">
    <property type="nucleotide sequence ID" value="NZ_WTYT01000003.1"/>
</dbReference>
<evidence type="ECO:0000256" key="5">
    <source>
        <dbReference type="SAM" id="Phobius"/>
    </source>
</evidence>
<comment type="subcellular location">
    <subcellularLocation>
        <location evidence="1">Membrane</location>
        <topology evidence="1">Multi-pass membrane protein</topology>
    </subcellularLocation>
</comment>
<keyword evidence="4 5" id="KW-0472">Membrane</keyword>
<feature type="transmembrane region" description="Helical" evidence="5">
    <location>
        <begin position="66"/>
        <end position="86"/>
    </location>
</feature>
<dbReference type="OrthoDB" id="5421146at2"/>